<dbReference type="Proteomes" id="UP000818029">
    <property type="component" value="Chromosome D13"/>
</dbReference>
<keyword evidence="2" id="KW-0808">Transferase</keyword>
<dbReference type="KEGG" id="ghi:107937285"/>
<dbReference type="GO" id="GO:0046983">
    <property type="term" value="F:protein dimerization activity"/>
    <property type="evidence" value="ECO:0007669"/>
    <property type="project" value="InterPro"/>
</dbReference>
<reference evidence="7" key="1">
    <citation type="journal article" date="2020" name="Nat. Genet.">
        <title>Genomic diversifications of five Gossypium allopolyploid species and their impact on cotton improvement.</title>
        <authorList>
            <person name="Chen Z.J."/>
            <person name="Sreedasyam A."/>
            <person name="Ando A."/>
            <person name="Song Q."/>
            <person name="De Santiago L.M."/>
            <person name="Hulse-Kemp A.M."/>
            <person name="Ding M."/>
            <person name="Ye W."/>
            <person name="Kirkbride R.C."/>
            <person name="Jenkins J."/>
            <person name="Plott C."/>
            <person name="Lovell J."/>
            <person name="Lin Y.M."/>
            <person name="Vaughn R."/>
            <person name="Liu B."/>
            <person name="Simpson S."/>
            <person name="Scheffler B.E."/>
            <person name="Wen L."/>
            <person name="Saski C.A."/>
            <person name="Grover C.E."/>
            <person name="Hu G."/>
            <person name="Conover J.L."/>
            <person name="Carlson J.W."/>
            <person name="Shu S."/>
            <person name="Boston L.B."/>
            <person name="Williams M."/>
            <person name="Peterson D.G."/>
            <person name="McGee K."/>
            <person name="Jones D.C."/>
            <person name="Wendel J.F."/>
            <person name="Stelly D.M."/>
            <person name="Grimwood J."/>
            <person name="Schmutz J."/>
        </authorList>
    </citation>
    <scope>NUCLEOTIDE SEQUENCE [LARGE SCALE GENOMIC DNA]</scope>
    <source>
        <strain evidence="7">cv. TM-1</strain>
    </source>
</reference>
<dbReference type="PaxDb" id="3635-A0A1U8MFL6"/>
<evidence type="ECO:0000256" key="3">
    <source>
        <dbReference type="ARBA" id="ARBA00022691"/>
    </source>
</evidence>
<dbReference type="OMA" id="AEFHEAM"/>
<dbReference type="STRING" id="3635.A0A1U8MFL6"/>
<dbReference type="Gene3D" id="1.10.10.10">
    <property type="entry name" value="Winged helix-like DNA-binding domain superfamily/Winged helix DNA-binding domain"/>
    <property type="match status" value="1"/>
</dbReference>
<evidence type="ECO:0000259" key="6">
    <source>
        <dbReference type="Pfam" id="PF08100"/>
    </source>
</evidence>
<dbReference type="InterPro" id="IPR001077">
    <property type="entry name" value="COMT_C"/>
</dbReference>
<dbReference type="SMR" id="A0A1U8MFL6"/>
<dbReference type="AlphaFoldDB" id="A0A1U8MFL6"/>
<dbReference type="PANTHER" id="PTHR11746">
    <property type="entry name" value="O-METHYLTRANSFERASE"/>
    <property type="match status" value="1"/>
</dbReference>
<feature type="active site" description="Proton acceptor" evidence="4">
    <location>
        <position position="287"/>
    </location>
</feature>
<dbReference type="InterPro" id="IPR016461">
    <property type="entry name" value="COMT-like"/>
</dbReference>
<dbReference type="Pfam" id="PF08100">
    <property type="entry name" value="Dimerisation"/>
    <property type="match status" value="1"/>
</dbReference>
<feature type="domain" description="O-methyltransferase dimerisation" evidence="6">
    <location>
        <begin position="43"/>
        <end position="135"/>
    </location>
</feature>
<name>A0A1U8MFL6_GOSHI</name>
<evidence type="ECO:0000313" key="8">
    <source>
        <dbReference type="RefSeq" id="XP_016725641.2"/>
    </source>
</evidence>
<dbReference type="SUPFAM" id="SSF46785">
    <property type="entry name" value="Winged helix' DNA-binding domain"/>
    <property type="match status" value="1"/>
</dbReference>
<dbReference type="InterPro" id="IPR036390">
    <property type="entry name" value="WH_DNA-bd_sf"/>
</dbReference>
<dbReference type="GeneID" id="107937285"/>
<dbReference type="InterPro" id="IPR036388">
    <property type="entry name" value="WH-like_DNA-bd_sf"/>
</dbReference>
<dbReference type="GO" id="GO:0008757">
    <property type="term" value="F:S-adenosylmethionine-dependent methyltransferase activity"/>
    <property type="evidence" value="ECO:0000318"/>
    <property type="project" value="GO_Central"/>
</dbReference>
<dbReference type="Pfam" id="PF00891">
    <property type="entry name" value="Methyltransf_2"/>
    <property type="match status" value="1"/>
</dbReference>
<evidence type="ECO:0000313" key="7">
    <source>
        <dbReference type="Proteomes" id="UP000818029"/>
    </source>
</evidence>
<dbReference type="PROSITE" id="PS51683">
    <property type="entry name" value="SAM_OMT_II"/>
    <property type="match status" value="1"/>
</dbReference>
<dbReference type="GO" id="GO:0032259">
    <property type="term" value="P:methylation"/>
    <property type="evidence" value="ECO:0000318"/>
    <property type="project" value="GO_Central"/>
</dbReference>
<dbReference type="PIRSF" id="PIRSF005739">
    <property type="entry name" value="O-mtase"/>
    <property type="match status" value="1"/>
</dbReference>
<sequence>MPDSRTLRVPYILLQNYGKLKVRMMSSQQSTTKEEEDCLRAIQYATSTVLPFALKAAVDLDLFEIIAKSGPGSMVSAAEIVSKLPAKNPKAPEIIDRILRFLTAHSVLDCKLVTDEDGNTTRVYGIASIGRYFAQNEDGISLVPMLHLTMDRHMMECWNFLKEATLEGGLSFVRGFGVDIFEMAAKDRNLANTFNHSMSNHTAIVMNKVLQIYKGFEGLTQVVDVGGGWGTNLKLIISKYPRIKGINFDLPFVVKDAPNIPGVEHVGGDMFNKVPNAEVIFMKWILHDWGDKECLKLLRNCYEAISECGKVIVVESVLPELPTPNIVTATTLSFDVGMLHLLPGGKERTFKEFETLFVQAGFAAFKPICRVYNYWVIELLKNVNNSPQ</sequence>
<gene>
    <name evidence="8" type="primary">LOC107937285</name>
</gene>
<dbReference type="SUPFAM" id="SSF53335">
    <property type="entry name" value="S-adenosyl-L-methionine-dependent methyltransferases"/>
    <property type="match status" value="1"/>
</dbReference>
<dbReference type="InterPro" id="IPR029063">
    <property type="entry name" value="SAM-dependent_MTases_sf"/>
</dbReference>
<reference evidence="8" key="2">
    <citation type="submission" date="2025-08" db="UniProtKB">
        <authorList>
            <consortium name="RefSeq"/>
        </authorList>
    </citation>
    <scope>IDENTIFICATION</scope>
</reference>
<dbReference type="Gene3D" id="3.40.50.150">
    <property type="entry name" value="Vaccinia Virus protein VP39"/>
    <property type="match status" value="1"/>
</dbReference>
<dbReference type="GO" id="GO:0008171">
    <property type="term" value="F:O-methyltransferase activity"/>
    <property type="evidence" value="ECO:0000318"/>
    <property type="project" value="GO_Central"/>
</dbReference>
<proteinExistence type="predicted"/>
<accession>A0A1U8MFL6</accession>
<keyword evidence="7" id="KW-1185">Reference proteome</keyword>
<keyword evidence="3" id="KW-0949">S-adenosyl-L-methionine</keyword>
<evidence type="ECO:0000256" key="1">
    <source>
        <dbReference type="ARBA" id="ARBA00022603"/>
    </source>
</evidence>
<evidence type="ECO:0000256" key="2">
    <source>
        <dbReference type="ARBA" id="ARBA00022679"/>
    </source>
</evidence>
<feature type="domain" description="O-methyltransferase C-terminal" evidence="5">
    <location>
        <begin position="158"/>
        <end position="363"/>
    </location>
</feature>
<organism evidence="7 8">
    <name type="scientific">Gossypium hirsutum</name>
    <name type="common">Upland cotton</name>
    <name type="synonym">Gossypium mexicanum</name>
    <dbReference type="NCBI Taxonomy" id="3635"/>
    <lineage>
        <taxon>Eukaryota</taxon>
        <taxon>Viridiplantae</taxon>
        <taxon>Streptophyta</taxon>
        <taxon>Embryophyta</taxon>
        <taxon>Tracheophyta</taxon>
        <taxon>Spermatophyta</taxon>
        <taxon>Magnoliopsida</taxon>
        <taxon>eudicotyledons</taxon>
        <taxon>Gunneridae</taxon>
        <taxon>Pentapetalae</taxon>
        <taxon>rosids</taxon>
        <taxon>malvids</taxon>
        <taxon>Malvales</taxon>
        <taxon>Malvaceae</taxon>
        <taxon>Malvoideae</taxon>
        <taxon>Gossypium</taxon>
    </lineage>
</organism>
<keyword evidence="1" id="KW-0489">Methyltransferase</keyword>
<dbReference type="RefSeq" id="XP_016725641.2">
    <property type="nucleotide sequence ID" value="XM_016870152.2"/>
</dbReference>
<evidence type="ECO:0000256" key="4">
    <source>
        <dbReference type="PIRSR" id="PIRSR005739-1"/>
    </source>
</evidence>
<dbReference type="InterPro" id="IPR012967">
    <property type="entry name" value="COMT_dimerisation"/>
</dbReference>
<evidence type="ECO:0000259" key="5">
    <source>
        <dbReference type="Pfam" id="PF00891"/>
    </source>
</evidence>
<protein>
    <submittedName>
        <fullName evidence="8">Caffeic acid 3-O-methyltransferase</fullName>
    </submittedName>
</protein>